<feature type="transmembrane region" description="Helical" evidence="1">
    <location>
        <begin position="92"/>
        <end position="113"/>
    </location>
</feature>
<evidence type="ECO:0008006" key="4">
    <source>
        <dbReference type="Google" id="ProtNLM"/>
    </source>
</evidence>
<dbReference type="EMBL" id="CP093365">
    <property type="protein sequence ID" value="UQS83261.1"/>
    <property type="molecule type" value="Genomic_DNA"/>
</dbReference>
<gene>
    <name evidence="2" type="ORF">MOO47_05655</name>
</gene>
<organism evidence="2 3">
    <name type="scientific">Bombilactobacillus thymidiniphilus</name>
    <dbReference type="NCBI Taxonomy" id="2923363"/>
    <lineage>
        <taxon>Bacteria</taxon>
        <taxon>Bacillati</taxon>
        <taxon>Bacillota</taxon>
        <taxon>Bacilli</taxon>
        <taxon>Lactobacillales</taxon>
        <taxon>Lactobacillaceae</taxon>
        <taxon>Bombilactobacillus</taxon>
    </lineage>
</organism>
<evidence type="ECO:0000313" key="3">
    <source>
        <dbReference type="Proteomes" id="UP000831947"/>
    </source>
</evidence>
<sequence length="151" mass="17515">MSNKKISVIYTFLFIIPYLLCLALIATGYNALIRHYSSWWRLMICALIGSILMLAIKSIAHRPIKIITKQTTNNFLKNVINFFNIDYSVRNFYYNFAIDFILTIVMSLIIHHLFPLYKIQGTLTGWIIALLILSLVFASNIEYQTLSIDQN</sequence>
<accession>A0ABY4PC47</accession>
<feature type="transmembrane region" description="Helical" evidence="1">
    <location>
        <begin position="12"/>
        <end position="33"/>
    </location>
</feature>
<protein>
    <recommendedName>
        <fullName evidence="4">Integral membrane protein</fullName>
    </recommendedName>
</protein>
<evidence type="ECO:0000256" key="1">
    <source>
        <dbReference type="SAM" id="Phobius"/>
    </source>
</evidence>
<proteinExistence type="predicted"/>
<feature type="transmembrane region" description="Helical" evidence="1">
    <location>
        <begin position="39"/>
        <end position="60"/>
    </location>
</feature>
<dbReference type="RefSeq" id="WP_249512487.1">
    <property type="nucleotide sequence ID" value="NZ_CP093365.1"/>
</dbReference>
<keyword evidence="1" id="KW-0472">Membrane</keyword>
<feature type="transmembrane region" description="Helical" evidence="1">
    <location>
        <begin position="119"/>
        <end position="138"/>
    </location>
</feature>
<name>A0ABY4PC47_9LACO</name>
<keyword evidence="3" id="KW-1185">Reference proteome</keyword>
<keyword evidence="1" id="KW-1133">Transmembrane helix</keyword>
<evidence type="ECO:0000313" key="2">
    <source>
        <dbReference type="EMBL" id="UQS83261.1"/>
    </source>
</evidence>
<keyword evidence="1" id="KW-0812">Transmembrane</keyword>
<reference evidence="2 3" key="1">
    <citation type="journal article" date="2022" name="Int. J. Syst. Evol. Microbiol.">
        <title>Apilactobacillus apisilvae sp. nov., Nicolia spurrieriana gen. nov. sp. nov., Bombilactobacillus folatiphilus sp. nov. and Bombilactobacillus thymidiniphilus sp. nov., four new lactic acid bacterial isolates from stingless bees Tetragonula carbonaria and Austroplebeia australis.</title>
        <authorList>
            <person name="Oliphant S.A."/>
            <person name="Watson-Haigh N.S."/>
            <person name="Sumby K.M."/>
            <person name="Gardner J."/>
            <person name="Groom S."/>
            <person name="Jiranek V."/>
        </authorList>
    </citation>
    <scope>NUCLEOTIDE SEQUENCE [LARGE SCALE GENOMIC DNA]</scope>
    <source>
        <strain evidence="2 3">SG4_A1</strain>
    </source>
</reference>
<dbReference type="Proteomes" id="UP000831947">
    <property type="component" value="Chromosome"/>
</dbReference>